<proteinExistence type="predicted"/>
<comment type="caution">
    <text evidence="1">The sequence shown here is derived from an EMBL/GenBank/DDBJ whole genome shotgun (WGS) entry which is preliminary data.</text>
</comment>
<dbReference type="AlphaFoldDB" id="A0A109JB84"/>
<dbReference type="EMBL" id="LNCD01000115">
    <property type="protein sequence ID" value="KWV45676.1"/>
    <property type="molecule type" value="Genomic_DNA"/>
</dbReference>
<evidence type="ECO:0000313" key="1">
    <source>
        <dbReference type="EMBL" id="KWV45676.1"/>
    </source>
</evidence>
<dbReference type="Proteomes" id="UP000068164">
    <property type="component" value="Unassembled WGS sequence"/>
</dbReference>
<gene>
    <name evidence="1" type="ORF">AS026_15840</name>
</gene>
<name>A0A109JB84_9HYPH</name>
<organism evidence="1 2">
    <name type="scientific">Rhizobium altiplani</name>
    <dbReference type="NCBI Taxonomy" id="1864509"/>
    <lineage>
        <taxon>Bacteria</taxon>
        <taxon>Pseudomonadati</taxon>
        <taxon>Pseudomonadota</taxon>
        <taxon>Alphaproteobacteria</taxon>
        <taxon>Hyphomicrobiales</taxon>
        <taxon>Rhizobiaceae</taxon>
        <taxon>Rhizobium/Agrobacterium group</taxon>
        <taxon>Rhizobium</taxon>
    </lineage>
</organism>
<reference evidence="1 2" key="1">
    <citation type="submission" date="2015-11" db="EMBL/GenBank/DDBJ databases">
        <title>Draft Genome Sequence of the Strain BR 10423 (Rhizobium sp.) isolated from nodules of Mimosa pudica.</title>
        <authorList>
            <person name="Barauna A.C."/>
            <person name="Zilli J.E."/>
            <person name="Simoes-Araujo J.L."/>
            <person name="Reis V.M."/>
            <person name="James E.K."/>
            <person name="Reis F.B.Jr."/>
            <person name="Rouws L.F."/>
            <person name="Passos S.R."/>
            <person name="Gois S.R."/>
        </authorList>
    </citation>
    <scope>NUCLEOTIDE SEQUENCE [LARGE SCALE GENOMIC DNA]</scope>
    <source>
        <strain evidence="1 2">BR10423</strain>
    </source>
</reference>
<protein>
    <submittedName>
        <fullName evidence="1">Uncharacterized protein</fullName>
    </submittedName>
</protein>
<evidence type="ECO:0000313" key="2">
    <source>
        <dbReference type="Proteomes" id="UP000068164"/>
    </source>
</evidence>
<sequence>MTEQETIARGTTANWICSDPVYQAAWEGIMNDLFNAWSSSPLEDVAGRERLRLELDVLTRLRGKFASYINEAQLAKAKDLFAQ</sequence>
<keyword evidence="2" id="KW-1185">Reference proteome</keyword>
<accession>A0A109JB84</accession>
<dbReference type="OrthoDB" id="8373795at2"/>
<dbReference type="RefSeq" id="WP_062373095.1">
    <property type="nucleotide sequence ID" value="NZ_LNCD01000115.1"/>
</dbReference>